<sequence>MVLNAEKSMISGQTAVLLNGERHTAHAQAGTPTIILSCVARRSDIWWLKLETMPTINFSYETKKNPVSFLSFLYKRRLPISICFRITDFQSFSYFLKHPVPKNHIRVFLTKRNDTPRICQLQLLLTVVLGETASKTLKPQNITYSSTFSAHGRQIGMRIVTSSFLPPTRDIFLSVLFPKSRSSPDVVWICMATADWPAMLYLMKAVK</sequence>
<dbReference type="Proteomes" id="UP000499080">
    <property type="component" value="Unassembled WGS sequence"/>
</dbReference>
<comment type="caution">
    <text evidence="1">The sequence shown here is derived from an EMBL/GenBank/DDBJ whole genome shotgun (WGS) entry which is preliminary data.</text>
</comment>
<keyword evidence="2" id="KW-1185">Reference proteome</keyword>
<gene>
    <name evidence="1" type="ORF">AVEN_187878_1</name>
</gene>
<dbReference type="AlphaFoldDB" id="A0A4Y2CU01"/>
<organism evidence="1 2">
    <name type="scientific">Araneus ventricosus</name>
    <name type="common">Orbweaver spider</name>
    <name type="synonym">Epeira ventricosa</name>
    <dbReference type="NCBI Taxonomy" id="182803"/>
    <lineage>
        <taxon>Eukaryota</taxon>
        <taxon>Metazoa</taxon>
        <taxon>Ecdysozoa</taxon>
        <taxon>Arthropoda</taxon>
        <taxon>Chelicerata</taxon>
        <taxon>Arachnida</taxon>
        <taxon>Araneae</taxon>
        <taxon>Araneomorphae</taxon>
        <taxon>Entelegynae</taxon>
        <taxon>Araneoidea</taxon>
        <taxon>Araneidae</taxon>
        <taxon>Araneus</taxon>
    </lineage>
</organism>
<accession>A0A4Y2CU01</accession>
<dbReference type="EMBL" id="BGPR01000241">
    <property type="protein sequence ID" value="GBM07334.1"/>
    <property type="molecule type" value="Genomic_DNA"/>
</dbReference>
<proteinExistence type="predicted"/>
<protein>
    <submittedName>
        <fullName evidence="1">Uncharacterized protein</fullName>
    </submittedName>
</protein>
<reference evidence="1 2" key="1">
    <citation type="journal article" date="2019" name="Sci. Rep.">
        <title>Orb-weaving spider Araneus ventricosus genome elucidates the spidroin gene catalogue.</title>
        <authorList>
            <person name="Kono N."/>
            <person name="Nakamura H."/>
            <person name="Ohtoshi R."/>
            <person name="Moran D.A.P."/>
            <person name="Shinohara A."/>
            <person name="Yoshida Y."/>
            <person name="Fujiwara M."/>
            <person name="Mori M."/>
            <person name="Tomita M."/>
            <person name="Arakawa K."/>
        </authorList>
    </citation>
    <scope>NUCLEOTIDE SEQUENCE [LARGE SCALE GENOMIC DNA]</scope>
</reference>
<evidence type="ECO:0000313" key="2">
    <source>
        <dbReference type="Proteomes" id="UP000499080"/>
    </source>
</evidence>
<name>A0A4Y2CU01_ARAVE</name>
<evidence type="ECO:0000313" key="1">
    <source>
        <dbReference type="EMBL" id="GBM07334.1"/>
    </source>
</evidence>